<protein>
    <submittedName>
        <fullName evidence="1">Uncharacterized protein</fullName>
    </submittedName>
</protein>
<dbReference type="EMBL" id="LNQE01001835">
    <property type="protein sequence ID" value="KUG04936.1"/>
    <property type="molecule type" value="Genomic_DNA"/>
</dbReference>
<name>A0A0W8E8H4_9ZZZZ</name>
<sequence length="57" mass="5831">MKLFLPAGAELTLLGLIQVISPSGVCLFVRIPALGGNTSLQNLIQQVQAAGGAVELV</sequence>
<organism evidence="1">
    <name type="scientific">hydrocarbon metagenome</name>
    <dbReference type="NCBI Taxonomy" id="938273"/>
    <lineage>
        <taxon>unclassified sequences</taxon>
        <taxon>metagenomes</taxon>
        <taxon>ecological metagenomes</taxon>
    </lineage>
</organism>
<evidence type="ECO:0000313" key="1">
    <source>
        <dbReference type="EMBL" id="KUG04936.1"/>
    </source>
</evidence>
<proteinExistence type="predicted"/>
<reference evidence="1" key="1">
    <citation type="journal article" date="2015" name="Proc. Natl. Acad. Sci. U.S.A.">
        <title>Networks of energetic and metabolic interactions define dynamics in microbial communities.</title>
        <authorList>
            <person name="Embree M."/>
            <person name="Liu J.K."/>
            <person name="Al-Bassam M.M."/>
            <person name="Zengler K."/>
        </authorList>
    </citation>
    <scope>NUCLEOTIDE SEQUENCE</scope>
</reference>
<accession>A0A0W8E8H4</accession>
<dbReference type="AlphaFoldDB" id="A0A0W8E8H4"/>
<comment type="caution">
    <text evidence="1">The sequence shown here is derived from an EMBL/GenBank/DDBJ whole genome shotgun (WGS) entry which is preliminary data.</text>
</comment>
<gene>
    <name evidence="1" type="ORF">ASZ90_017674</name>
</gene>